<comment type="caution">
    <text evidence="2">The sequence shown here is derived from an EMBL/GenBank/DDBJ whole genome shotgun (WGS) entry which is preliminary data.</text>
</comment>
<dbReference type="PANTHER" id="PTHR48228">
    <property type="entry name" value="SUCCINYL-COA--D-CITRAMALATE COA-TRANSFERASE"/>
    <property type="match status" value="1"/>
</dbReference>
<organism evidence="2 3">
    <name type="scientific">Frankia torreyi</name>
    <dbReference type="NCBI Taxonomy" id="1856"/>
    <lineage>
        <taxon>Bacteria</taxon>
        <taxon>Bacillati</taxon>
        <taxon>Actinomycetota</taxon>
        <taxon>Actinomycetes</taxon>
        <taxon>Frankiales</taxon>
        <taxon>Frankiaceae</taxon>
        <taxon>Frankia</taxon>
    </lineage>
</organism>
<evidence type="ECO:0000313" key="2">
    <source>
        <dbReference type="EMBL" id="KJE22472.1"/>
    </source>
</evidence>
<dbReference type="Proteomes" id="UP000032545">
    <property type="component" value="Unassembled WGS sequence"/>
</dbReference>
<proteinExistence type="predicted"/>
<reference evidence="2 3" key="2">
    <citation type="journal article" date="2016" name="Genome Announc.">
        <title>Permanent Draft Genome Sequences for Two Variants of Frankia sp. Strain CpI1, the First Frankia Strain Isolated from Root Nodules of Comptonia peregrina.</title>
        <authorList>
            <person name="Oshone R."/>
            <person name="Hurst S.G.IV."/>
            <person name="Abebe-Akele F."/>
            <person name="Simpson S."/>
            <person name="Morris K."/>
            <person name="Thomas W.K."/>
            <person name="Tisa L.S."/>
        </authorList>
    </citation>
    <scope>NUCLEOTIDE SEQUENCE [LARGE SCALE GENOMIC DNA]</scope>
    <source>
        <strain evidence="3">CpI1-S</strain>
    </source>
</reference>
<protein>
    <submittedName>
        <fullName evidence="2">Putative acyl-CoA transferase/carnitine dehydratase</fullName>
        <ecNumber evidence="2">5.1.99.4</ecNumber>
    </submittedName>
</protein>
<evidence type="ECO:0000256" key="1">
    <source>
        <dbReference type="SAM" id="MobiDB-lite"/>
    </source>
</evidence>
<dbReference type="AlphaFoldDB" id="A0A0D8BGB6"/>
<keyword evidence="2" id="KW-0413">Isomerase</keyword>
<dbReference type="OrthoDB" id="9797653at2"/>
<gene>
    <name evidence="2" type="ORF">FF36_03164</name>
</gene>
<dbReference type="InterPro" id="IPR044855">
    <property type="entry name" value="CoA-Trfase_III_dom3_sf"/>
</dbReference>
<dbReference type="EC" id="5.1.99.4" evidence="2"/>
<dbReference type="PATRIC" id="fig|1502723.3.peg.2567"/>
<dbReference type="InterPro" id="IPR050509">
    <property type="entry name" value="CoA-transferase_III"/>
</dbReference>
<keyword evidence="2" id="KW-0808">Transferase</keyword>
<dbReference type="InterPro" id="IPR023606">
    <property type="entry name" value="CoA-Trfase_III_dom_1_sf"/>
</dbReference>
<dbReference type="SUPFAM" id="SSF89796">
    <property type="entry name" value="CoA-transferase family III (CaiB/BaiF)"/>
    <property type="match status" value="1"/>
</dbReference>
<evidence type="ECO:0000313" key="3">
    <source>
        <dbReference type="Proteomes" id="UP000032545"/>
    </source>
</evidence>
<dbReference type="Gene3D" id="3.30.1540.10">
    <property type="entry name" value="formyl-coa transferase, domain 3"/>
    <property type="match status" value="1"/>
</dbReference>
<dbReference type="InterPro" id="IPR003673">
    <property type="entry name" value="CoA-Trfase_fam_III"/>
</dbReference>
<feature type="region of interest" description="Disordered" evidence="1">
    <location>
        <begin position="334"/>
        <end position="365"/>
    </location>
</feature>
<keyword evidence="3" id="KW-1185">Reference proteome</keyword>
<name>A0A0D8BGB6_9ACTN</name>
<dbReference type="Gene3D" id="3.40.50.10540">
    <property type="entry name" value="Crotonobetainyl-coa:carnitine coa-transferase, domain 1"/>
    <property type="match status" value="1"/>
</dbReference>
<accession>A0A0D8BGB6</accession>
<reference evidence="3" key="1">
    <citation type="submission" date="2015-02" db="EMBL/GenBank/DDBJ databases">
        <title>Draft Genome of Frankia sp. CpI1-S.</title>
        <authorList>
            <person name="Oshone R.T."/>
            <person name="Ngom M."/>
            <person name="Ghodhbane-Gtari F."/>
            <person name="Gtari M."/>
            <person name="Morris K."/>
            <person name="Thomas K."/>
            <person name="Sen A."/>
            <person name="Tisa L.S."/>
        </authorList>
    </citation>
    <scope>NUCLEOTIDE SEQUENCE [LARGE SCALE GENOMIC DNA]</scope>
    <source>
        <strain evidence="3">CpI1-S</strain>
    </source>
</reference>
<dbReference type="GO" id="GO:0008111">
    <property type="term" value="F:alpha-methylacyl-CoA racemase activity"/>
    <property type="evidence" value="ECO:0007669"/>
    <property type="project" value="UniProtKB-EC"/>
</dbReference>
<dbReference type="GO" id="GO:0016740">
    <property type="term" value="F:transferase activity"/>
    <property type="evidence" value="ECO:0007669"/>
    <property type="project" value="UniProtKB-KW"/>
</dbReference>
<dbReference type="PANTHER" id="PTHR48228:SF5">
    <property type="entry name" value="ALPHA-METHYLACYL-COA RACEMASE"/>
    <property type="match status" value="1"/>
</dbReference>
<dbReference type="EMBL" id="JYFN01000023">
    <property type="protein sequence ID" value="KJE22472.1"/>
    <property type="molecule type" value="Genomic_DNA"/>
</dbReference>
<sequence>MDRGAGPLAGLRVLELAGLGQVAMAAMALADLGADVVRLDRPGGGPYPATAGDPVLRGRRHVTVDLRSPQGRDTALDLAAAADVVLEAMRPGVAERLGIGPQDCLARNPRLVYGRITGWGQQGPLAQQAGHDINYIALTGVLGALGRAGERPLPPLNLLGFAGGAMQGVVGVLAALHEVERSGRGQVVDAAIVDGVSLLAQMVWSFRGQGRWNDARESNLFDGHAPFFDTYTCADGRFVAVAAMEPAFYANLLRGLDLADADLPPQDDEQGWPVLRARFTEAFARRARDEWVAAFADLDACLTPVLTFDEVAAHPQIAARGTVVEVDGITQAAPTPRFSATPAPPPRPHTDPEPAEGILAAWRDR</sequence>
<dbReference type="Pfam" id="PF02515">
    <property type="entry name" value="CoA_transf_3"/>
    <property type="match status" value="1"/>
</dbReference>